<protein>
    <recommendedName>
        <fullName evidence="5">Chaperone protein HscA homolog</fullName>
    </recommendedName>
</protein>
<accession>A0ABY4VT32</accession>
<reference evidence="7" key="1">
    <citation type="submission" date="2022-06" db="EMBL/GenBank/DDBJ databases">
        <title>Complete genome sequence and characterization of Cupriavidus gilardii QJ1 isolated from contaminating cells.</title>
        <authorList>
            <person name="Qi J."/>
        </authorList>
    </citation>
    <scope>NUCLEOTIDE SEQUENCE</scope>
    <source>
        <strain evidence="7">QJ1</strain>
    </source>
</reference>
<dbReference type="PROSITE" id="PS01036">
    <property type="entry name" value="HSP70_3"/>
    <property type="match status" value="1"/>
</dbReference>
<dbReference type="InterPro" id="IPR029047">
    <property type="entry name" value="HSP70_peptide-bd_sf"/>
</dbReference>
<dbReference type="Gene3D" id="1.20.1270.10">
    <property type="match status" value="1"/>
</dbReference>
<comment type="function">
    <text evidence="5">Chaperone involved in the maturation of iron-sulfur cluster-containing proteins. Has a low intrinsic ATPase activity which is markedly stimulated by HscB.</text>
</comment>
<dbReference type="InterPro" id="IPR010236">
    <property type="entry name" value="ISC_FeS_clus_asmbl_HscA"/>
</dbReference>
<dbReference type="InterPro" id="IPR013126">
    <property type="entry name" value="Hsp_70_fam"/>
</dbReference>
<dbReference type="PANTHER" id="PTHR19375">
    <property type="entry name" value="HEAT SHOCK PROTEIN 70KDA"/>
    <property type="match status" value="1"/>
</dbReference>
<dbReference type="Gene3D" id="3.30.420.40">
    <property type="match status" value="2"/>
</dbReference>
<dbReference type="PROSITE" id="PS00329">
    <property type="entry name" value="HSP70_2"/>
    <property type="match status" value="1"/>
</dbReference>
<evidence type="ECO:0000256" key="3">
    <source>
        <dbReference type="ARBA" id="ARBA00022840"/>
    </source>
</evidence>
<dbReference type="GeneID" id="70689734"/>
<proteinExistence type="inferred from homology"/>
<dbReference type="RefSeq" id="WP_174781465.1">
    <property type="nucleotide sequence ID" value="NZ_CP054626.1"/>
</dbReference>
<dbReference type="Gene3D" id="2.60.34.10">
    <property type="entry name" value="Substrate Binding Domain Of DNAk, Chain A, domain 1"/>
    <property type="match status" value="1"/>
</dbReference>
<dbReference type="NCBIfam" id="TIGR01991">
    <property type="entry name" value="HscA"/>
    <property type="match status" value="1"/>
</dbReference>
<dbReference type="PRINTS" id="PR00301">
    <property type="entry name" value="HEATSHOCK70"/>
</dbReference>
<dbReference type="Gene3D" id="3.90.640.10">
    <property type="entry name" value="Actin, Chain A, domain 4"/>
    <property type="match status" value="1"/>
</dbReference>
<evidence type="ECO:0000256" key="2">
    <source>
        <dbReference type="ARBA" id="ARBA00022741"/>
    </source>
</evidence>
<evidence type="ECO:0000313" key="7">
    <source>
        <dbReference type="EMBL" id="USE79124.1"/>
    </source>
</evidence>
<evidence type="ECO:0000256" key="5">
    <source>
        <dbReference type="HAMAP-Rule" id="MF_00679"/>
    </source>
</evidence>
<organism evidence="7 8">
    <name type="scientific">Cupriavidus gilardii</name>
    <dbReference type="NCBI Taxonomy" id="82541"/>
    <lineage>
        <taxon>Bacteria</taxon>
        <taxon>Pseudomonadati</taxon>
        <taxon>Pseudomonadota</taxon>
        <taxon>Betaproteobacteria</taxon>
        <taxon>Burkholderiales</taxon>
        <taxon>Burkholderiaceae</taxon>
        <taxon>Cupriavidus</taxon>
    </lineage>
</organism>
<dbReference type="Pfam" id="PF00012">
    <property type="entry name" value="HSP70"/>
    <property type="match status" value="1"/>
</dbReference>
<evidence type="ECO:0000313" key="8">
    <source>
        <dbReference type="Proteomes" id="UP001056648"/>
    </source>
</evidence>
<dbReference type="GO" id="GO:0016787">
    <property type="term" value="F:hydrolase activity"/>
    <property type="evidence" value="ECO:0007669"/>
    <property type="project" value="UniProtKB-KW"/>
</dbReference>
<sequence>MALLQISEPGMSPAPHQRRLAVGIDLGTTNSLVAAVRNSIPEVLADESGRTLLPSVVRYLPNQSAQIGFRAQEEAVRDPKNTIVSVKRFMGRGLHDVAHIEHTPYDFVDAPGMLQIKTVAGIKSPVEVSAEILATLRQRAEDALGDDLVGAVITVPAYFDDAQRQATKDAARLAGLEVLRLLNEPTAAAIAYGLDNASEGIYAVYDLGGGTFDISVLKLTKGVFEVMATGGDSALGGDDFDQRLVCWIVEQAGLQPLSAEDTRLLMVRARAAKEALSEADSTVIDAVLGTGEIVHLPLTAEQFREMTAHLVQKTLAPVRKALRDAGVAPDEVKGVVLVGGATRMPSIRKAVADFFGQPPLTNLDPDKVVALGAAMQANLLAGNNAPGDDWLLLDVIPLSLGVETMGGLVEKIIPRNSTIPVARAQEFTTFKDGQTAMAIHVLQGERELASDCRSLARFELRGIPPMVAGAARIRVTYQVDADGLLSVSARETQSGVEASIAVKPSYGLGDDDIARMLQDSFREAEHDMKSRALAEERVEAERLLEATRSALQADGDLLSDDERAEVEALMARVRETAAGDDHLAIKAAIETLSRGTDEFAARRMDRSIKQALAGRKVQELG</sequence>
<dbReference type="Proteomes" id="UP001056648">
    <property type="component" value="Chromosome 2"/>
</dbReference>
<dbReference type="CDD" id="cd10236">
    <property type="entry name" value="ASKHA_NBD_HSP70_HscA"/>
    <property type="match status" value="1"/>
</dbReference>
<keyword evidence="8" id="KW-1185">Reference proteome</keyword>
<keyword evidence="3 5" id="KW-0067">ATP-binding</keyword>
<comment type="similarity">
    <text evidence="1 5 6">Belongs to the heat shock protein 70 family.</text>
</comment>
<dbReference type="EMBL" id="CP098736">
    <property type="protein sequence ID" value="USE79124.1"/>
    <property type="molecule type" value="Genomic_DNA"/>
</dbReference>
<dbReference type="InterPro" id="IPR018181">
    <property type="entry name" value="Heat_shock_70_CS"/>
</dbReference>
<dbReference type="HAMAP" id="MF_00679">
    <property type="entry name" value="HscA"/>
    <property type="match status" value="1"/>
</dbReference>
<dbReference type="InterPro" id="IPR042039">
    <property type="entry name" value="HscA_NBD"/>
</dbReference>
<keyword evidence="7" id="KW-0378">Hydrolase</keyword>
<keyword evidence="2 5" id="KW-0547">Nucleotide-binding</keyword>
<evidence type="ECO:0000256" key="4">
    <source>
        <dbReference type="ARBA" id="ARBA00023186"/>
    </source>
</evidence>
<gene>
    <name evidence="5 7" type="primary">hscA</name>
    <name evidence="7" type="ORF">NDR89_21085</name>
</gene>
<keyword evidence="4 5" id="KW-0143">Chaperone</keyword>
<dbReference type="SUPFAM" id="SSF100934">
    <property type="entry name" value="Heat shock protein 70kD (HSP70), C-terminal subdomain"/>
    <property type="match status" value="1"/>
</dbReference>
<name>A0ABY4VT32_9BURK</name>
<evidence type="ECO:0000256" key="1">
    <source>
        <dbReference type="ARBA" id="ARBA00007381"/>
    </source>
</evidence>
<dbReference type="SUPFAM" id="SSF53067">
    <property type="entry name" value="Actin-like ATPase domain"/>
    <property type="match status" value="2"/>
</dbReference>
<dbReference type="PROSITE" id="PS00297">
    <property type="entry name" value="HSP70_1"/>
    <property type="match status" value="1"/>
</dbReference>
<dbReference type="NCBIfam" id="NF003520">
    <property type="entry name" value="PRK05183.1"/>
    <property type="match status" value="1"/>
</dbReference>
<dbReference type="SUPFAM" id="SSF100920">
    <property type="entry name" value="Heat shock protein 70kD (HSP70), peptide-binding domain"/>
    <property type="match status" value="1"/>
</dbReference>
<dbReference type="InterPro" id="IPR029048">
    <property type="entry name" value="HSP70_C_sf"/>
</dbReference>
<dbReference type="InterPro" id="IPR043129">
    <property type="entry name" value="ATPase_NBD"/>
</dbReference>
<evidence type="ECO:0000256" key="6">
    <source>
        <dbReference type="RuleBase" id="RU003322"/>
    </source>
</evidence>